<evidence type="ECO:0000256" key="10">
    <source>
        <dbReference type="ARBA" id="ARBA00022839"/>
    </source>
</evidence>
<evidence type="ECO:0000256" key="11">
    <source>
        <dbReference type="ARBA" id="ARBA00022840"/>
    </source>
</evidence>
<keyword evidence="6 16" id="KW-0479">Metal-binding</keyword>
<dbReference type="EC" id="3.1.12.1" evidence="3 16"/>
<evidence type="ECO:0000256" key="8">
    <source>
        <dbReference type="ARBA" id="ARBA00022801"/>
    </source>
</evidence>
<protein>
    <recommendedName>
        <fullName evidence="4 16">CRISPR-associated exonuclease Cas4</fullName>
        <ecNumber evidence="3 16">3.1.12.1</ecNumber>
    </recommendedName>
</protein>
<comment type="caution">
    <text evidence="18">The sequence shown here is derived from an EMBL/GenBank/DDBJ whole genome shotgun (WGS) entry which is preliminary data.</text>
</comment>
<dbReference type="EMBL" id="ANDB01000015">
    <property type="protein sequence ID" value="EPW16758.1"/>
    <property type="molecule type" value="Genomic_DNA"/>
</dbReference>
<dbReference type="GO" id="GO:0046872">
    <property type="term" value="F:metal ion binding"/>
    <property type="evidence" value="ECO:0007669"/>
    <property type="project" value="UniProtKB-KW"/>
</dbReference>
<proteinExistence type="inferred from homology"/>
<evidence type="ECO:0000313" key="18">
    <source>
        <dbReference type="EMBL" id="EPW16758.1"/>
    </source>
</evidence>
<dbReference type="InterPro" id="IPR051827">
    <property type="entry name" value="Cas4_exonuclease"/>
</dbReference>
<evidence type="ECO:0000256" key="7">
    <source>
        <dbReference type="ARBA" id="ARBA00022741"/>
    </source>
</evidence>
<keyword evidence="9" id="KW-0347">Helicase</keyword>
<keyword evidence="11" id="KW-0067">ATP-binding</keyword>
<dbReference type="AlphaFoldDB" id="A0AAV3JJY2"/>
<feature type="domain" description="DUF83" evidence="17">
    <location>
        <begin position="12"/>
        <end position="199"/>
    </location>
</feature>
<evidence type="ECO:0000256" key="15">
    <source>
        <dbReference type="ARBA" id="ARBA00023211"/>
    </source>
</evidence>
<keyword evidence="7" id="KW-0547">Nucleotide-binding</keyword>
<comment type="similarity">
    <text evidence="2 16">Belongs to the CRISPR-associated exonuclease Cas4 family.</text>
</comment>
<organism evidence="18 19">
    <name type="scientific">Streptococcus agalactiae CCUG 29376</name>
    <dbReference type="NCBI Taxonomy" id="1105255"/>
    <lineage>
        <taxon>Bacteria</taxon>
        <taxon>Bacillati</taxon>
        <taxon>Bacillota</taxon>
        <taxon>Bacilli</taxon>
        <taxon>Lactobacillales</taxon>
        <taxon>Streptococcaceae</taxon>
        <taxon>Streptococcus</taxon>
    </lineage>
</organism>
<evidence type="ECO:0000256" key="9">
    <source>
        <dbReference type="ARBA" id="ARBA00022806"/>
    </source>
</evidence>
<dbReference type="Pfam" id="PF01930">
    <property type="entry name" value="Cas_Cas4"/>
    <property type="match status" value="1"/>
</dbReference>
<dbReference type="GO" id="GO:0051536">
    <property type="term" value="F:iron-sulfur cluster binding"/>
    <property type="evidence" value="ECO:0007669"/>
    <property type="project" value="UniProtKB-KW"/>
</dbReference>
<comment type="cofactor">
    <cofactor evidence="16">
        <name>Mg(2+)</name>
        <dbReference type="ChEBI" id="CHEBI:18420"/>
    </cofactor>
    <cofactor evidence="16">
        <name>Mn(2+)</name>
        <dbReference type="ChEBI" id="CHEBI:29035"/>
    </cofactor>
    <text evidence="16">Mg(2+) or Mn(2+) required for ssDNA cleavage activity.</text>
</comment>
<comment type="cofactor">
    <cofactor evidence="16">
        <name>iron-sulfur cluster</name>
        <dbReference type="ChEBI" id="CHEBI:30408"/>
    </cofactor>
</comment>
<dbReference type="RefSeq" id="WP_000262367.1">
    <property type="nucleotide sequence ID" value="NZ_ANDB01000015.1"/>
</dbReference>
<dbReference type="InterPro" id="IPR011604">
    <property type="entry name" value="PDDEXK-like_dom_sf"/>
</dbReference>
<evidence type="ECO:0000256" key="6">
    <source>
        <dbReference type="ARBA" id="ARBA00022723"/>
    </source>
</evidence>
<reference evidence="18 19" key="1">
    <citation type="submission" date="2012-10" db="EMBL/GenBank/DDBJ databases">
        <authorList>
            <person name="Zadoks R.N."/>
            <person name="Moroni P."/>
            <person name="Richards V.P."/>
            <person name="Durkin S.A.S."/>
            <person name="Kim M."/>
            <person name="Pavinski Bitar P.D."/>
            <person name="Stanhope M.J."/>
            <person name="Town C.D."/>
            <person name="Venter J.C."/>
        </authorList>
    </citation>
    <scope>NUCLEOTIDE SEQUENCE [LARGE SCALE GENOMIC DNA]</scope>
    <source>
        <strain evidence="18 19">CCUG 29376</strain>
    </source>
</reference>
<accession>A0AAV3JJY2</accession>
<dbReference type="GO" id="GO:0051607">
    <property type="term" value="P:defense response to virus"/>
    <property type="evidence" value="ECO:0007669"/>
    <property type="project" value="UniProtKB-KW"/>
</dbReference>
<gene>
    <name evidence="18" type="ORF">SAG0055_05830</name>
</gene>
<sequence>MVYAEDDYLMLSGIQHFQFCKRQWALIHIEQQWLDNEATAHGQILHTKADNPYIKEKRKDFLVSRAMHVSSKILGLYGILDVVEFYKDENGFSLKGKRGKWLPCIVEYKRGKPKKDRRDIVQLVAQTICLEETFGCYIEKGCLYYHSVNQKKTIEITEELRQEVLDLAEQMHFYYDNKIIGKAEYFKNCPLCSLVDICKPRLSKKTRNVDNYIRQSLVNEDSL</sequence>
<evidence type="ECO:0000313" key="19">
    <source>
        <dbReference type="Proteomes" id="UP000015267"/>
    </source>
</evidence>
<evidence type="ECO:0000259" key="17">
    <source>
        <dbReference type="Pfam" id="PF01930"/>
    </source>
</evidence>
<evidence type="ECO:0000256" key="13">
    <source>
        <dbReference type="ARBA" id="ARBA00023014"/>
    </source>
</evidence>
<keyword evidence="14 16" id="KW-0051">Antiviral defense</keyword>
<comment type="cofactor">
    <cofactor evidence="1">
        <name>[4Fe-4S] cluster</name>
        <dbReference type="ChEBI" id="CHEBI:49883"/>
    </cofactor>
</comment>
<evidence type="ECO:0000256" key="3">
    <source>
        <dbReference type="ARBA" id="ARBA00012768"/>
    </source>
</evidence>
<dbReference type="PANTHER" id="PTHR36531:SF6">
    <property type="entry name" value="DNA REPLICATION ATP-DEPENDENT HELICASE_NUCLEASE DNA2"/>
    <property type="match status" value="1"/>
</dbReference>
<evidence type="ECO:0000256" key="1">
    <source>
        <dbReference type="ARBA" id="ARBA00001966"/>
    </source>
</evidence>
<evidence type="ECO:0000256" key="5">
    <source>
        <dbReference type="ARBA" id="ARBA00022722"/>
    </source>
</evidence>
<evidence type="ECO:0000256" key="14">
    <source>
        <dbReference type="ARBA" id="ARBA00023118"/>
    </source>
</evidence>
<keyword evidence="15 16" id="KW-0464">Manganese</keyword>
<name>A0AAV3JJY2_STRAG</name>
<dbReference type="GO" id="GO:0005524">
    <property type="term" value="F:ATP binding"/>
    <property type="evidence" value="ECO:0007669"/>
    <property type="project" value="UniProtKB-KW"/>
</dbReference>
<keyword evidence="5 16" id="KW-0540">Nuclease</keyword>
<keyword evidence="10 16" id="KW-0269">Exonuclease</keyword>
<dbReference type="Gene3D" id="3.90.320.10">
    <property type="match status" value="1"/>
</dbReference>
<evidence type="ECO:0000256" key="2">
    <source>
        <dbReference type="ARBA" id="ARBA00009189"/>
    </source>
</evidence>
<keyword evidence="12 16" id="KW-0408">Iron</keyword>
<dbReference type="GO" id="GO:0004386">
    <property type="term" value="F:helicase activity"/>
    <property type="evidence" value="ECO:0007669"/>
    <property type="project" value="UniProtKB-KW"/>
</dbReference>
<keyword evidence="13 16" id="KW-0411">Iron-sulfur</keyword>
<evidence type="ECO:0000256" key="16">
    <source>
        <dbReference type="RuleBase" id="RU365022"/>
    </source>
</evidence>
<dbReference type="InterPro" id="IPR022765">
    <property type="entry name" value="Dna2/Cas4_DUF83"/>
</dbReference>
<evidence type="ECO:0000256" key="12">
    <source>
        <dbReference type="ARBA" id="ARBA00023004"/>
    </source>
</evidence>
<dbReference type="NCBIfam" id="TIGR00372">
    <property type="entry name" value="cas4"/>
    <property type="match status" value="1"/>
</dbReference>
<keyword evidence="8 16" id="KW-0378">Hydrolase</keyword>
<dbReference type="Proteomes" id="UP000015267">
    <property type="component" value="Unassembled WGS sequence"/>
</dbReference>
<dbReference type="InterPro" id="IPR013343">
    <property type="entry name" value="CRISPR-assoc_prot_Cas4"/>
</dbReference>
<comment type="function">
    <text evidence="16">CRISPR (clustered regularly interspaced short palindromic repeat) is an adaptive immune system that provides protection against mobile genetic elements (viruses, transposable elements and conjugative plasmids). CRISPR clusters contain sequences complementary to antecedent mobile elements and target invading nucleic acids. CRISPR clusters are transcribed and processed into CRISPR RNA (crRNA).</text>
</comment>
<dbReference type="GO" id="GO:0004527">
    <property type="term" value="F:exonuclease activity"/>
    <property type="evidence" value="ECO:0007669"/>
    <property type="project" value="UniProtKB-KW"/>
</dbReference>
<evidence type="ECO:0000256" key="4">
    <source>
        <dbReference type="ARBA" id="ARBA00020049"/>
    </source>
</evidence>
<dbReference type="PANTHER" id="PTHR36531">
    <property type="entry name" value="CRISPR-ASSOCIATED EXONUCLEASE CAS4"/>
    <property type="match status" value="1"/>
</dbReference>